<evidence type="ECO:0000313" key="3">
    <source>
        <dbReference type="Proteomes" id="UP001387215"/>
    </source>
</evidence>
<keyword evidence="3" id="KW-1185">Reference proteome</keyword>
<keyword evidence="1" id="KW-1133">Transmembrane helix</keyword>
<evidence type="ECO:0000313" key="2">
    <source>
        <dbReference type="EMBL" id="MEI2457417.1"/>
    </source>
</evidence>
<feature type="transmembrane region" description="Helical" evidence="1">
    <location>
        <begin position="81"/>
        <end position="100"/>
    </location>
</feature>
<dbReference type="EMBL" id="JBANDL010000002">
    <property type="protein sequence ID" value="MEI2457417.1"/>
    <property type="molecule type" value="Genomic_DNA"/>
</dbReference>
<organism evidence="2 3">
    <name type="scientific">Lysobacter firmicutimachus</name>
    <dbReference type="NCBI Taxonomy" id="1792846"/>
    <lineage>
        <taxon>Bacteria</taxon>
        <taxon>Pseudomonadati</taxon>
        <taxon>Pseudomonadota</taxon>
        <taxon>Gammaproteobacteria</taxon>
        <taxon>Lysobacterales</taxon>
        <taxon>Lysobacteraceae</taxon>
        <taxon>Lysobacter</taxon>
    </lineage>
</organism>
<name>A0ABU8DBF1_9GAMM</name>
<sequence length="163" mass="18052">MSRLLLRCLWYLAASVVVPANALWLDVVDELDAAWMRILTPEVFLGELALLSLALMATTLLPGSLLLLWRQRRRGPRRHDRFAFAAISAASLLLALHANLTDYARFYGNTWGLLEPTFGFFLPQWPWITACVAVAVALELRGGAAKPAPADADVDALRQAPER</sequence>
<feature type="transmembrane region" description="Helical" evidence="1">
    <location>
        <begin position="43"/>
        <end position="69"/>
    </location>
</feature>
<comment type="caution">
    <text evidence="2">The sequence shown here is derived from an EMBL/GenBank/DDBJ whole genome shotgun (WGS) entry which is preliminary data.</text>
</comment>
<reference evidence="2 3" key="1">
    <citation type="submission" date="2024-02" db="EMBL/GenBank/DDBJ databases">
        <title>Lysobacter Genome Sequencing and Mining.</title>
        <authorList>
            <person name="Bierman J."/>
            <person name="Walker M.C."/>
        </authorList>
    </citation>
    <scope>NUCLEOTIDE SEQUENCE [LARGE SCALE GENOMIC DNA]</scope>
    <source>
        <strain evidence="2 3">PB6250</strain>
    </source>
</reference>
<evidence type="ECO:0000256" key="1">
    <source>
        <dbReference type="SAM" id="Phobius"/>
    </source>
</evidence>
<keyword evidence="1" id="KW-0812">Transmembrane</keyword>
<protein>
    <submittedName>
        <fullName evidence="2">Uncharacterized protein</fullName>
    </submittedName>
</protein>
<gene>
    <name evidence="2" type="ORF">V2J18_22420</name>
</gene>
<proteinExistence type="predicted"/>
<keyword evidence="1" id="KW-0472">Membrane</keyword>
<accession>A0ABU8DBF1</accession>
<dbReference type="Proteomes" id="UP001387215">
    <property type="component" value="Unassembled WGS sequence"/>
</dbReference>
<dbReference type="RefSeq" id="WP_064747358.1">
    <property type="nucleotide sequence ID" value="NZ_JBANDL010000002.1"/>
</dbReference>
<feature type="transmembrane region" description="Helical" evidence="1">
    <location>
        <begin position="120"/>
        <end position="138"/>
    </location>
</feature>